<dbReference type="GO" id="GO:0006508">
    <property type="term" value="P:proteolysis"/>
    <property type="evidence" value="ECO:0007669"/>
    <property type="project" value="InterPro"/>
</dbReference>
<comment type="similarity">
    <text evidence="2 3">Belongs to the peptidase M14 family.</text>
</comment>
<dbReference type="SUPFAM" id="SSF53187">
    <property type="entry name" value="Zn-dependent exopeptidases"/>
    <property type="match status" value="1"/>
</dbReference>
<evidence type="ECO:0000256" key="2">
    <source>
        <dbReference type="ARBA" id="ARBA00005988"/>
    </source>
</evidence>
<keyword evidence="7" id="KW-1185">Reference proteome</keyword>
<dbReference type="EMBL" id="MCFG01000295">
    <property type="protein sequence ID" value="ORX76497.1"/>
    <property type="molecule type" value="Genomic_DNA"/>
</dbReference>
<dbReference type="InterPro" id="IPR040626">
    <property type="entry name" value="Pepdidase_M14_N"/>
</dbReference>
<dbReference type="OrthoDB" id="10253041at2759"/>
<comment type="cofactor">
    <cofactor evidence="1">
        <name>Zn(2+)</name>
        <dbReference type="ChEBI" id="CHEBI:29105"/>
    </cofactor>
</comment>
<evidence type="ECO:0000256" key="1">
    <source>
        <dbReference type="ARBA" id="ARBA00001947"/>
    </source>
</evidence>
<dbReference type="Gene3D" id="3.40.630.10">
    <property type="entry name" value="Zn peptidases"/>
    <property type="match status" value="1"/>
</dbReference>
<evidence type="ECO:0000256" key="4">
    <source>
        <dbReference type="SAM" id="MobiDB-lite"/>
    </source>
</evidence>
<comment type="caution">
    <text evidence="6">The sequence shown here is derived from an EMBL/GenBank/DDBJ whole genome shotgun (WGS) entry which is preliminary data.</text>
</comment>
<accession>A0A1Y1WSI7</accession>
<feature type="region of interest" description="Disordered" evidence="4">
    <location>
        <begin position="649"/>
        <end position="672"/>
    </location>
</feature>
<evidence type="ECO:0000313" key="7">
    <source>
        <dbReference type="Proteomes" id="UP000193944"/>
    </source>
</evidence>
<evidence type="ECO:0000256" key="3">
    <source>
        <dbReference type="PROSITE-ProRule" id="PRU01379"/>
    </source>
</evidence>
<feature type="compositionally biased region" description="Low complexity" evidence="4">
    <location>
        <begin position="1008"/>
        <end position="1020"/>
    </location>
</feature>
<feature type="compositionally biased region" description="Low complexity" evidence="4">
    <location>
        <begin position="1043"/>
        <end position="1055"/>
    </location>
</feature>
<dbReference type="GO" id="GO:0008270">
    <property type="term" value="F:zinc ion binding"/>
    <property type="evidence" value="ECO:0007669"/>
    <property type="project" value="InterPro"/>
</dbReference>
<protein>
    <recommendedName>
        <fullName evidence="5">Peptidase M14 domain-containing protein</fullName>
    </recommendedName>
</protein>
<feature type="region of interest" description="Disordered" evidence="4">
    <location>
        <begin position="102"/>
        <end position="125"/>
    </location>
</feature>
<evidence type="ECO:0000313" key="6">
    <source>
        <dbReference type="EMBL" id="ORX76497.1"/>
    </source>
</evidence>
<dbReference type="GO" id="GO:0016788">
    <property type="term" value="F:hydrolase activity, acting on ester bonds"/>
    <property type="evidence" value="ECO:0007669"/>
    <property type="project" value="InterPro"/>
</dbReference>
<dbReference type="Pfam" id="PF18027">
    <property type="entry name" value="Pepdidase_M14_N"/>
    <property type="match status" value="1"/>
</dbReference>
<feature type="compositionally biased region" description="Basic and acidic residues" evidence="4">
    <location>
        <begin position="803"/>
        <end position="815"/>
    </location>
</feature>
<feature type="compositionally biased region" description="Basic and acidic residues" evidence="4">
    <location>
        <begin position="102"/>
        <end position="111"/>
    </location>
</feature>
<dbReference type="PROSITE" id="PS52035">
    <property type="entry name" value="PEPTIDASE_M14"/>
    <property type="match status" value="1"/>
</dbReference>
<feature type="region of interest" description="Disordered" evidence="4">
    <location>
        <begin position="999"/>
        <end position="1072"/>
    </location>
</feature>
<name>A0A1Y1WSI7_9FUNG</name>
<feature type="domain" description="Peptidase M14" evidence="5">
    <location>
        <begin position="353"/>
        <end position="621"/>
    </location>
</feature>
<feature type="compositionally biased region" description="Low complexity" evidence="4">
    <location>
        <begin position="778"/>
        <end position="789"/>
    </location>
</feature>
<sequence>MEILTTYENNDNISKNKSYYFRDPNNSLDYFTNSSKTIFNNSNLTLRILQDIKRRDEIRELYNNHKKNEKKKINININNNNNNNNNNKIHEFVYDSNIKLSENENNDRKNENTNAEETSNNDENTKIYKISKRMQSADPMPLPVIDENKGYKPIFPKGKQCARLLPSFIETTEQDSFYISEDPIEELESNINKNHDFEPYTVYNEYWNEIPTPRSINNNAPPLIFDSRFESGNLSKAIRIDDFSYFLQLKTDFNTNGHTQWFFFQVKNMLGNHEYQFTLGNFTKPKSLFNNGMQVLMYSKKKEQKENIGWYRTGYNISYTKNKKSSNVKCTYLLDITIIFPEHNDTCYIAYCYPYTYSDLQKDIKELKKINEICNIFSHEVIGESLIKNNIDLLTITNNEINNENKKVIIVTGRVHPSESNSSFIIKVNIRNSKEAKYLRDNYIVKIIPMLNPDGVITGNSRCSLTGYDLNRCWRLTDKKLLKYSPEIYYVIKMIEKTFETNDIEMFVDFHGHSRKFGTFLYGCNNDNNDENRFKERVFPYIFSTHNKDYVFYNRCHFNIEKIKEGTGRITMKKKYNVLKSYTMETSICGSDLTSTKGFHYSIKELGKIGKSFGKTMSLYFKNKYEDSNYEKIILNDIRLYTKDKNNDDDGFESSDMSSDDENTRKAKKREQKLKKIEKLQKLEKLDKLKKNEKLEEYSLNEYSNLNDEIKILRTSNKSENTEKNKEFSLNNNNNNEYIGLSSIVNDDYKYLNRYIEKRNKNYYATYDNNSRNIPIFSNKANNNESNNNKYDDKNNRNKKNNKKDINSNNEKKEPTQYVALTPKTFVFNENLIITRSKYPNHNKKQLKDNKLSPGSKIYYSNPNINNGLNLYSDSVYDIDKINKISGSKSAVYTNISSRSNLYSQNIKSKSRKSYYVNKNLNTSSSLTLSVSSKTSNSSLPDSSSIKALNSSVSTSSSLKTSKYTNEKEKNVSLSSSINEDSSSSIKLKKLIKENNKKISKSNKVKQKSSSIISKSTNSLHQSSDNLIIQNSEKKKHTKLKNCKSSSSSSLSKSKIQSKKESSNKKNIKKKK</sequence>
<dbReference type="GO" id="GO:0004181">
    <property type="term" value="F:metallocarboxypeptidase activity"/>
    <property type="evidence" value="ECO:0007669"/>
    <property type="project" value="InterPro"/>
</dbReference>
<dbReference type="Gene3D" id="2.60.40.3120">
    <property type="match status" value="1"/>
</dbReference>
<dbReference type="PANTHER" id="PTHR12756:SF11">
    <property type="entry name" value="CYTOSOLIC CARBOXYPEPTIDASE 1"/>
    <property type="match status" value="1"/>
</dbReference>
<organism evidence="6 7">
    <name type="scientific">Anaeromyces robustus</name>
    <dbReference type="NCBI Taxonomy" id="1754192"/>
    <lineage>
        <taxon>Eukaryota</taxon>
        <taxon>Fungi</taxon>
        <taxon>Fungi incertae sedis</taxon>
        <taxon>Chytridiomycota</taxon>
        <taxon>Chytridiomycota incertae sedis</taxon>
        <taxon>Neocallimastigomycetes</taxon>
        <taxon>Neocallimastigales</taxon>
        <taxon>Neocallimastigaceae</taxon>
        <taxon>Anaeromyces</taxon>
    </lineage>
</organism>
<feature type="region of interest" description="Disordered" evidence="4">
    <location>
        <begin position="957"/>
        <end position="979"/>
    </location>
</feature>
<dbReference type="STRING" id="1754192.A0A1Y1WSI7"/>
<feature type="compositionally biased region" description="Acidic residues" evidence="4">
    <location>
        <begin position="649"/>
        <end position="661"/>
    </location>
</feature>
<feature type="active site" description="Proton donor/acceptor" evidence="3">
    <location>
        <position position="585"/>
    </location>
</feature>
<dbReference type="InterPro" id="IPR050821">
    <property type="entry name" value="Cytosolic_carboxypeptidase"/>
</dbReference>
<reference evidence="6 7" key="2">
    <citation type="submission" date="2016-08" db="EMBL/GenBank/DDBJ databases">
        <title>Pervasive Adenine N6-methylation of Active Genes in Fungi.</title>
        <authorList>
            <consortium name="DOE Joint Genome Institute"/>
            <person name="Mondo S.J."/>
            <person name="Dannebaum R.O."/>
            <person name="Kuo R.C."/>
            <person name="Labutti K."/>
            <person name="Haridas S."/>
            <person name="Kuo A."/>
            <person name="Salamov A."/>
            <person name="Ahrendt S.R."/>
            <person name="Lipzen A."/>
            <person name="Sullivan W."/>
            <person name="Andreopoulos W.B."/>
            <person name="Clum A."/>
            <person name="Lindquist E."/>
            <person name="Daum C."/>
            <person name="Ramamoorthy G.K."/>
            <person name="Gryganskyi A."/>
            <person name="Culley D."/>
            <person name="Magnuson J.K."/>
            <person name="James T.Y."/>
            <person name="O'Malley M.A."/>
            <person name="Stajich J.E."/>
            <person name="Spatafora J.W."/>
            <person name="Visel A."/>
            <person name="Grigoriev I.V."/>
        </authorList>
    </citation>
    <scope>NUCLEOTIDE SEQUENCE [LARGE SCALE GENOMIC DNA]</scope>
    <source>
        <strain evidence="6 7">S4</strain>
    </source>
</reference>
<evidence type="ECO:0000259" key="5">
    <source>
        <dbReference type="PROSITE" id="PS52035"/>
    </source>
</evidence>
<feature type="compositionally biased region" description="Polar residues" evidence="4">
    <location>
        <begin position="1021"/>
        <end position="1031"/>
    </location>
</feature>
<proteinExistence type="inferred from homology"/>
<dbReference type="Proteomes" id="UP000193944">
    <property type="component" value="Unassembled WGS sequence"/>
</dbReference>
<dbReference type="PANTHER" id="PTHR12756">
    <property type="entry name" value="CYTOSOLIC CARBOXYPEPTIDASE"/>
    <property type="match status" value="1"/>
</dbReference>
<gene>
    <name evidence="6" type="ORF">BCR32DRAFT_284114</name>
</gene>
<reference evidence="6 7" key="1">
    <citation type="submission" date="2016-08" db="EMBL/GenBank/DDBJ databases">
        <title>A Parts List for Fungal Cellulosomes Revealed by Comparative Genomics.</title>
        <authorList>
            <consortium name="DOE Joint Genome Institute"/>
            <person name="Haitjema C.H."/>
            <person name="Gilmore S.P."/>
            <person name="Henske J.K."/>
            <person name="Solomon K.V."/>
            <person name="De Groot R."/>
            <person name="Kuo A."/>
            <person name="Mondo S.J."/>
            <person name="Salamov A.A."/>
            <person name="Labutti K."/>
            <person name="Zhao Z."/>
            <person name="Chiniquy J."/>
            <person name="Barry K."/>
            <person name="Brewer H.M."/>
            <person name="Purvine S.O."/>
            <person name="Wright A.T."/>
            <person name="Boxma B."/>
            <person name="Van Alen T."/>
            <person name="Hackstein J.H."/>
            <person name="Baker S.E."/>
            <person name="Grigoriev I.V."/>
            <person name="O'Malley M.A."/>
        </authorList>
    </citation>
    <scope>NUCLEOTIDE SEQUENCE [LARGE SCALE GENOMIC DNA]</scope>
    <source>
        <strain evidence="6 7">S4</strain>
    </source>
</reference>
<dbReference type="InterPro" id="IPR000834">
    <property type="entry name" value="Peptidase_M14"/>
</dbReference>
<feature type="compositionally biased region" description="Low complexity" evidence="4">
    <location>
        <begin position="112"/>
        <end position="122"/>
    </location>
</feature>
<dbReference type="AlphaFoldDB" id="A0A1Y1WSI7"/>
<feature type="region of interest" description="Disordered" evidence="4">
    <location>
        <begin position="768"/>
        <end position="817"/>
    </location>
</feature>